<dbReference type="EMBL" id="BDRX01000188">
    <property type="protein sequence ID" value="GBG00040.1"/>
    <property type="molecule type" value="Genomic_DNA"/>
</dbReference>
<feature type="compositionally biased region" description="Low complexity" evidence="1">
    <location>
        <begin position="129"/>
        <end position="148"/>
    </location>
</feature>
<keyword evidence="4" id="KW-1185">Reference proteome</keyword>
<dbReference type="InParanoid" id="A0A2V0PKG3"/>
<reference evidence="3 4" key="1">
    <citation type="journal article" date="2018" name="Sci. Rep.">
        <title>Raphidocelis subcapitata (=Pseudokirchneriella subcapitata) provides an insight into genome evolution and environmental adaptations in the Sphaeropleales.</title>
        <authorList>
            <person name="Suzuki S."/>
            <person name="Yamaguchi H."/>
            <person name="Nakajima N."/>
            <person name="Kawachi M."/>
        </authorList>
    </citation>
    <scope>NUCLEOTIDE SEQUENCE [LARGE SCALE GENOMIC DNA]</scope>
    <source>
        <strain evidence="3 4">NIES-35</strain>
    </source>
</reference>
<proteinExistence type="predicted"/>
<keyword evidence="2" id="KW-0812">Transmembrane</keyword>
<dbReference type="AlphaFoldDB" id="A0A2V0PKG3"/>
<feature type="compositionally biased region" description="Low complexity" evidence="1">
    <location>
        <begin position="76"/>
        <end position="87"/>
    </location>
</feature>
<feature type="transmembrane region" description="Helical" evidence="2">
    <location>
        <begin position="353"/>
        <end position="375"/>
    </location>
</feature>
<name>A0A2V0PKG3_9CHLO</name>
<evidence type="ECO:0000256" key="1">
    <source>
        <dbReference type="SAM" id="MobiDB-lite"/>
    </source>
</evidence>
<feature type="region of interest" description="Disordered" evidence="1">
    <location>
        <begin position="1"/>
        <end position="222"/>
    </location>
</feature>
<evidence type="ECO:0000256" key="2">
    <source>
        <dbReference type="SAM" id="Phobius"/>
    </source>
</evidence>
<organism evidence="3 4">
    <name type="scientific">Raphidocelis subcapitata</name>
    <dbReference type="NCBI Taxonomy" id="307507"/>
    <lineage>
        <taxon>Eukaryota</taxon>
        <taxon>Viridiplantae</taxon>
        <taxon>Chlorophyta</taxon>
        <taxon>core chlorophytes</taxon>
        <taxon>Chlorophyceae</taxon>
        <taxon>CS clade</taxon>
        <taxon>Sphaeropleales</taxon>
        <taxon>Selenastraceae</taxon>
        <taxon>Raphidocelis</taxon>
    </lineage>
</organism>
<feature type="transmembrane region" description="Helical" evidence="2">
    <location>
        <begin position="381"/>
        <end position="404"/>
    </location>
</feature>
<feature type="compositionally biased region" description="Low complexity" evidence="1">
    <location>
        <begin position="158"/>
        <end position="187"/>
    </location>
</feature>
<keyword evidence="2" id="KW-1133">Transmembrane helix</keyword>
<evidence type="ECO:0000313" key="4">
    <source>
        <dbReference type="Proteomes" id="UP000247498"/>
    </source>
</evidence>
<comment type="caution">
    <text evidence="3">The sequence shown here is derived from an EMBL/GenBank/DDBJ whole genome shotgun (WGS) entry which is preliminary data.</text>
</comment>
<feature type="compositionally biased region" description="Low complexity" evidence="1">
    <location>
        <begin position="110"/>
        <end position="121"/>
    </location>
</feature>
<accession>A0A2V0PKG3</accession>
<feature type="compositionally biased region" description="Low complexity" evidence="1">
    <location>
        <begin position="41"/>
        <end position="56"/>
    </location>
</feature>
<sequence>MDALTPRSRQAALEASLGDQEAPRSARDDEAAAQRKETLLAATRASPSPRASAFGAAGDGARGRINLKQLAARAATPTGSGPSTPRGGVRDKEAAAAAQHAPRGGDQTPRSRAAAGRSPRGPAAPAPAPAELGSPGEAEQPAEAAPSPAQAPAPAPEPDAGAAPPSAAPQAPAPSSGPAATPARAAPVLHMDAPSEGGAAEAQPPSADGEHPGQMRIPSLGLWPARSSAGGAGLAPALSLGSALGTRRTTGPGGLTAAELLLMDSHRPSRADDEGEAHHWGAPHAHTSHGGAGHGAGPSVDPIKEEVPAAGPGDDGAHELGVSHTAVSAGVDTARAAARTTIAARARRVAQPVIIGVLAAALVVTMVFVFTPGLLAGGAGATALSTVAAAAPAAATGASAGAGVAAQAAMRIIGPLAAAGFAVAPLVADVIGFVAAQNPAWLQPGLDPAKISWAPPTAEHCASMAALPAVQFLCTGSVAGAKLG</sequence>
<feature type="transmembrane region" description="Helical" evidence="2">
    <location>
        <begin position="416"/>
        <end position="436"/>
    </location>
</feature>
<evidence type="ECO:0000313" key="3">
    <source>
        <dbReference type="EMBL" id="GBG00040.1"/>
    </source>
</evidence>
<keyword evidence="2" id="KW-0472">Membrane</keyword>
<feature type="compositionally biased region" description="Basic and acidic residues" evidence="1">
    <location>
        <begin position="268"/>
        <end position="279"/>
    </location>
</feature>
<feature type="compositionally biased region" description="Basic and acidic residues" evidence="1">
    <location>
        <begin position="21"/>
        <end position="38"/>
    </location>
</feature>
<gene>
    <name evidence="3" type="ORF">Rsub_12865</name>
</gene>
<dbReference type="OrthoDB" id="10674374at2759"/>
<protein>
    <submittedName>
        <fullName evidence="3">Uncharacterized protein</fullName>
    </submittedName>
</protein>
<dbReference type="Proteomes" id="UP000247498">
    <property type="component" value="Unassembled WGS sequence"/>
</dbReference>
<feature type="region of interest" description="Disordered" evidence="1">
    <location>
        <begin position="268"/>
        <end position="320"/>
    </location>
</feature>